<keyword evidence="1" id="KW-0812">Transmembrane</keyword>
<organism evidence="2 3">
    <name type="scientific">Actinokineospora xionganensis</name>
    <dbReference type="NCBI Taxonomy" id="2684470"/>
    <lineage>
        <taxon>Bacteria</taxon>
        <taxon>Bacillati</taxon>
        <taxon>Actinomycetota</taxon>
        <taxon>Actinomycetes</taxon>
        <taxon>Pseudonocardiales</taxon>
        <taxon>Pseudonocardiaceae</taxon>
        <taxon>Actinokineospora</taxon>
    </lineage>
</organism>
<name>A0ABR7KZ07_9PSEU</name>
<gene>
    <name evidence="2" type="ORF">GPZ80_00605</name>
</gene>
<keyword evidence="1" id="KW-1133">Transmembrane helix</keyword>
<feature type="transmembrane region" description="Helical" evidence="1">
    <location>
        <begin position="12"/>
        <end position="32"/>
    </location>
</feature>
<evidence type="ECO:0008006" key="4">
    <source>
        <dbReference type="Google" id="ProtNLM"/>
    </source>
</evidence>
<reference evidence="2 3" key="1">
    <citation type="submission" date="2020-06" db="EMBL/GenBank/DDBJ databases">
        <title>Actinokineospora xiongansis sp. nov., isolated from soil of Baiyangdian.</title>
        <authorList>
            <person name="Zhang X."/>
        </authorList>
    </citation>
    <scope>NUCLEOTIDE SEQUENCE [LARGE SCALE GENOMIC DNA]</scope>
    <source>
        <strain evidence="2 3">HBU206404</strain>
    </source>
</reference>
<evidence type="ECO:0000313" key="3">
    <source>
        <dbReference type="Proteomes" id="UP000734823"/>
    </source>
</evidence>
<protein>
    <recommendedName>
        <fullName evidence="4">Tfp pilus assembly protein PilX</fullName>
    </recommendedName>
</protein>
<dbReference type="Proteomes" id="UP000734823">
    <property type="component" value="Unassembled WGS sequence"/>
</dbReference>
<evidence type="ECO:0000256" key="1">
    <source>
        <dbReference type="SAM" id="Phobius"/>
    </source>
</evidence>
<evidence type="ECO:0000313" key="2">
    <source>
        <dbReference type="EMBL" id="MBC6445675.1"/>
    </source>
</evidence>
<sequence length="683" mass="70197">MRRRDDDSGAALILVLVLVVVISLGLLSLLTFSGTSIRTTIALRDQGATASTSDGAMAAAINTIRNSTYNNSPGQNCFGGSDTLTLDGIAGAGAATVACGADPSKVLIQCPSLSMCNRPGSAVLTLGTHGGEDGVNIQQPTGSMFRVRGVVFSNSNINVVNGTLATNTRVYGRTGCSGTIISDPSPPSCPYAPANPLGEDPNYLPAVAAAPPHRTLPACTSTGRITFEPGYYDDANALTAMMGNGSACKNSVWWFKPGAYYFDFHNTGPNANPRLPSAGGNIWTIDTGKLVAGTPVNAAGQVIAQPPLNPTIPGSCNNPIKDANAVGVQFIFGGDSQLAVKAGQAEICGTYSATRPPVAVYGLKSGSETDTALTDLKLTGVPGQGAFGPTATPAALADADAVNFASWTATKKDDTTIKATGFAPPSPIPAGSILKSATVKVTHRHSDDSRSDALQVTLTPQGGTPISASAAGRAGSPLFQTTTIPIDPARTGALAESIHKGTFTGATIDLKVSVDRPTVADIDAIQLDLTYVAPAFRAGAGCVTAAPYTGLGNASRCAMVTSDGSPNNQFYVQGTTYAPHAALDITLNNAAEQVFRFGVVSRSLWVKLTGSFFYSGPVIEVPDDSPGFVFSVYLSVYLCPSPGPCATSGTPSLRAKVAFVDADPVTPLPGRRQVSVLSWSNPR</sequence>
<proteinExistence type="predicted"/>
<accession>A0ABR7KZ07</accession>
<comment type="caution">
    <text evidence="2">The sequence shown here is derived from an EMBL/GenBank/DDBJ whole genome shotgun (WGS) entry which is preliminary data.</text>
</comment>
<dbReference type="EMBL" id="JABVED010000001">
    <property type="protein sequence ID" value="MBC6445675.1"/>
    <property type="molecule type" value="Genomic_DNA"/>
</dbReference>
<keyword evidence="3" id="KW-1185">Reference proteome</keyword>
<dbReference type="RefSeq" id="WP_187217745.1">
    <property type="nucleotide sequence ID" value="NZ_JABVED010000001.1"/>
</dbReference>
<keyword evidence="1" id="KW-0472">Membrane</keyword>